<comment type="caution">
    <text evidence="2">The sequence shown here is derived from an EMBL/GenBank/DDBJ whole genome shotgun (WGS) entry which is preliminary data.</text>
</comment>
<dbReference type="Pfam" id="PF00496">
    <property type="entry name" value="SBP_bac_5"/>
    <property type="match status" value="1"/>
</dbReference>
<dbReference type="InterPro" id="IPR000914">
    <property type="entry name" value="SBP_5_dom"/>
</dbReference>
<evidence type="ECO:0000313" key="3">
    <source>
        <dbReference type="Proteomes" id="UP000667802"/>
    </source>
</evidence>
<dbReference type="Proteomes" id="UP000667802">
    <property type="component" value="Unassembled WGS sequence"/>
</dbReference>
<dbReference type="PANTHER" id="PTHR30290:SF65">
    <property type="entry name" value="MONOACYL PHOSPHATIDYLINOSITOL TETRAMANNOSIDE-BINDING PROTEIN LPQW-RELATED"/>
    <property type="match status" value="1"/>
</dbReference>
<dbReference type="GO" id="GO:1904680">
    <property type="term" value="F:peptide transmembrane transporter activity"/>
    <property type="evidence" value="ECO:0007669"/>
    <property type="project" value="TreeGrafter"/>
</dbReference>
<dbReference type="PANTHER" id="PTHR30290">
    <property type="entry name" value="PERIPLASMIC BINDING COMPONENT OF ABC TRANSPORTER"/>
    <property type="match status" value="1"/>
</dbReference>
<dbReference type="EMBL" id="JAALHA020000001">
    <property type="protein sequence ID" value="MDR9892981.1"/>
    <property type="molecule type" value="Genomic_DNA"/>
</dbReference>
<protein>
    <submittedName>
        <fullName evidence="2">ABC transporter substrate-binding protein</fullName>
    </submittedName>
</protein>
<keyword evidence="3" id="KW-1185">Reference proteome</keyword>
<dbReference type="InterPro" id="IPR039424">
    <property type="entry name" value="SBP_5"/>
</dbReference>
<sequence>MKAAALLDEAGWKLSNGNPIRTKNGVELSVLFQTGVNPLRQKTQQIVKQALTSIGVKVDLKSIDSSIYFSSDPANPDTTSHFYADVQMLTNGNENPDPGAYMRGWTCTEIPQKKNKWSGSNSTRYCNPEYDKLWQQSTTELNPEKRRQLFIQMNDLLINDAIVIPLLARARVSGKSNRLVGVDLTPWDADTWNIKDWGRSSRS</sequence>
<organism evidence="2 3">
    <name type="scientific">Aetokthonos hydrillicola Thurmond2011</name>
    <dbReference type="NCBI Taxonomy" id="2712845"/>
    <lineage>
        <taxon>Bacteria</taxon>
        <taxon>Bacillati</taxon>
        <taxon>Cyanobacteriota</taxon>
        <taxon>Cyanophyceae</taxon>
        <taxon>Nostocales</taxon>
        <taxon>Hapalosiphonaceae</taxon>
        <taxon>Aetokthonos</taxon>
    </lineage>
</organism>
<proteinExistence type="predicted"/>
<dbReference type="SUPFAM" id="SSF53850">
    <property type="entry name" value="Periplasmic binding protein-like II"/>
    <property type="match status" value="1"/>
</dbReference>
<feature type="domain" description="Solute-binding protein family 5" evidence="1">
    <location>
        <begin position="2"/>
        <end position="106"/>
    </location>
</feature>
<dbReference type="GO" id="GO:0015833">
    <property type="term" value="P:peptide transport"/>
    <property type="evidence" value="ECO:0007669"/>
    <property type="project" value="TreeGrafter"/>
</dbReference>
<evidence type="ECO:0000313" key="2">
    <source>
        <dbReference type="EMBL" id="MDR9892981.1"/>
    </source>
</evidence>
<evidence type="ECO:0000259" key="1">
    <source>
        <dbReference type="Pfam" id="PF00496"/>
    </source>
</evidence>
<name>A0AAP5I1G9_9CYAN</name>
<accession>A0AAP5I1G9</accession>
<reference evidence="3" key="1">
    <citation type="journal article" date="2021" name="Science">
        <title>Hunting the eagle killer: A cyanobacterial neurotoxin causes vacuolar myelinopathy.</title>
        <authorList>
            <person name="Breinlinger S."/>
            <person name="Phillips T.J."/>
            <person name="Haram B.N."/>
            <person name="Mares J."/>
            <person name="Martinez Yerena J.A."/>
            <person name="Hrouzek P."/>
            <person name="Sobotka R."/>
            <person name="Henderson W.M."/>
            <person name="Schmieder P."/>
            <person name="Williams S.M."/>
            <person name="Lauderdale J.D."/>
            <person name="Wilde H.D."/>
            <person name="Gerrin W."/>
            <person name="Kust A."/>
            <person name="Washington J.W."/>
            <person name="Wagner C."/>
            <person name="Geier B."/>
            <person name="Liebeke M."/>
            <person name="Enke H."/>
            <person name="Niedermeyer T.H.J."/>
            <person name="Wilde S.B."/>
        </authorList>
    </citation>
    <scope>NUCLEOTIDE SEQUENCE [LARGE SCALE GENOMIC DNA]</scope>
    <source>
        <strain evidence="3">Thurmond2011</strain>
    </source>
</reference>
<gene>
    <name evidence="2" type="ORF">G7B40_000075</name>
</gene>
<dbReference type="Gene3D" id="3.10.105.10">
    <property type="entry name" value="Dipeptide-binding Protein, Domain 3"/>
    <property type="match status" value="1"/>
</dbReference>
<dbReference type="AlphaFoldDB" id="A0AAP5I1G9"/>